<feature type="region of interest" description="Disordered" evidence="2">
    <location>
        <begin position="1"/>
        <end position="80"/>
    </location>
</feature>
<dbReference type="InterPro" id="IPR007125">
    <property type="entry name" value="H2A/H2B/H3"/>
</dbReference>
<evidence type="ECO:0000259" key="3">
    <source>
        <dbReference type="Pfam" id="PF00125"/>
    </source>
</evidence>
<dbReference type="PANTHER" id="PTHR11426">
    <property type="entry name" value="HISTONE H3"/>
    <property type="match status" value="1"/>
</dbReference>
<name>A0AA50Q888_9CNID</name>
<dbReference type="InterPro" id="IPR000164">
    <property type="entry name" value="Histone_H3/CENP-A"/>
</dbReference>
<protein>
    <submittedName>
        <fullName evidence="4">Histone H3</fullName>
    </submittedName>
</protein>
<dbReference type="SMART" id="SM00428">
    <property type="entry name" value="H3"/>
    <property type="match status" value="1"/>
</dbReference>
<feature type="domain" description="Core Histone H2A/H2B/H3" evidence="3">
    <location>
        <begin position="103"/>
        <end position="183"/>
    </location>
</feature>
<reference evidence="4" key="1">
    <citation type="journal article" date="2023" name="Int. J. Mol. Sci.">
        <title>The Molecular Mechanisms Employed by the Parasite Myxobolus bejeranoi (Cnidaria: Myxozoa) from Invasion through Sporulation for Successful Proliferation in Its Fish Host.</title>
        <authorList>
            <person name="Maor-Landaw K."/>
            <person name="Avidor I."/>
            <person name="Rostowsky N."/>
            <person name="Salti B."/>
            <person name="Smirnov M."/>
            <person name="Ofek-Lalzar M."/>
            <person name="Levin L."/>
            <person name="Brekhman V."/>
            <person name="Lotan T."/>
        </authorList>
    </citation>
    <scope>NUCLEOTIDE SEQUENCE</scope>
    <source>
        <strain evidence="4">7BTRINITY_DN52147_c0_g1_i1</strain>
    </source>
</reference>
<dbReference type="Pfam" id="PF00125">
    <property type="entry name" value="Histone"/>
    <property type="match status" value="1"/>
</dbReference>
<dbReference type="InterPro" id="IPR009072">
    <property type="entry name" value="Histone-fold"/>
</dbReference>
<dbReference type="GO" id="GO:0000786">
    <property type="term" value="C:nucleosome"/>
    <property type="evidence" value="ECO:0007669"/>
    <property type="project" value="InterPro"/>
</dbReference>
<comment type="similarity">
    <text evidence="1">Belongs to the histone H3 family.</text>
</comment>
<dbReference type="Gene3D" id="1.10.20.10">
    <property type="entry name" value="Histone, subunit A"/>
    <property type="match status" value="1"/>
</dbReference>
<dbReference type="GO" id="GO:0030527">
    <property type="term" value="F:structural constituent of chromatin"/>
    <property type="evidence" value="ECO:0007669"/>
    <property type="project" value="InterPro"/>
</dbReference>
<dbReference type="SUPFAM" id="SSF47113">
    <property type="entry name" value="Histone-fold"/>
    <property type="match status" value="1"/>
</dbReference>
<dbReference type="GO" id="GO:0003677">
    <property type="term" value="F:DNA binding"/>
    <property type="evidence" value="ECO:0007669"/>
    <property type="project" value="InterPro"/>
</dbReference>
<sequence>MRKKSLPQKSQKPKTILVTSTPMVSQPPQKTKKDDTIFSDQDENYNPKLTEKSKGKKVETQKTKILTSKNPKVETRPSKPPIIITKKPIENKMTKELKNRVFKEIQFYQKSTQTLIPNAPFARLIKEIARDLGYLDKRFNLCALLALHEASEAFLVRLFEHTNLCAIHAKRVTIMKQDMKLVEKITKDT</sequence>
<dbReference type="GO" id="GO:0046982">
    <property type="term" value="F:protein heterodimerization activity"/>
    <property type="evidence" value="ECO:0007669"/>
    <property type="project" value="InterPro"/>
</dbReference>
<accession>A0AA50Q888</accession>
<evidence type="ECO:0000256" key="2">
    <source>
        <dbReference type="SAM" id="MobiDB-lite"/>
    </source>
</evidence>
<reference evidence="4" key="2">
    <citation type="submission" date="2023-08" db="EMBL/GenBank/DDBJ databases">
        <authorList>
            <person name="Lotan T."/>
        </authorList>
    </citation>
    <scope>NUCLEOTIDE SEQUENCE</scope>
    <source>
        <strain evidence="4">7BTRINITY_DN52147_c0_g1_i1</strain>
    </source>
</reference>
<organism evidence="4">
    <name type="scientific">Myxobolus bejeranoi</name>
    <dbReference type="NCBI Taxonomy" id="2015852"/>
    <lineage>
        <taxon>Eukaryota</taxon>
        <taxon>Metazoa</taxon>
        <taxon>Cnidaria</taxon>
        <taxon>Myxozoa</taxon>
        <taxon>Myxosporea</taxon>
        <taxon>Bivalvulida</taxon>
        <taxon>Platysporina</taxon>
        <taxon>Myxobolidae</taxon>
        <taxon>Myxobolus</taxon>
    </lineage>
</organism>
<dbReference type="EMBL" id="OR427318">
    <property type="protein sequence ID" value="WMB80966.1"/>
    <property type="molecule type" value="mRNA"/>
</dbReference>
<dbReference type="AlphaFoldDB" id="A0AA50Q888"/>
<evidence type="ECO:0000313" key="4">
    <source>
        <dbReference type="EMBL" id="WMB80966.1"/>
    </source>
</evidence>
<feature type="compositionally biased region" description="Basic and acidic residues" evidence="2">
    <location>
        <begin position="49"/>
        <end position="62"/>
    </location>
</feature>
<feature type="compositionally biased region" description="Polar residues" evidence="2">
    <location>
        <begin position="17"/>
        <end position="29"/>
    </location>
</feature>
<proteinExistence type="evidence at transcript level"/>
<evidence type="ECO:0000256" key="1">
    <source>
        <dbReference type="ARBA" id="ARBA00010343"/>
    </source>
</evidence>
<dbReference type="CDD" id="cd22911">
    <property type="entry name" value="HFD_H3"/>
    <property type="match status" value="1"/>
</dbReference>